<protein>
    <recommendedName>
        <fullName evidence="4">Superoxide dismutase</fullName>
    </recommendedName>
</protein>
<feature type="signal peptide" evidence="1">
    <location>
        <begin position="1"/>
        <end position="30"/>
    </location>
</feature>
<keyword evidence="3" id="KW-1185">Reference proteome</keyword>
<dbReference type="InterPro" id="IPR015943">
    <property type="entry name" value="WD40/YVTN_repeat-like_dom_sf"/>
</dbReference>
<gene>
    <name evidence="2" type="ORF">Nocox_27845</name>
</gene>
<accession>A0ABX8U627</accession>
<sequence>MRPAILTTAFRALIVPLAGVLLLGAQPAQATAFQPGAFQPGALQPGALQPGAKPAAFPLPDGFQPEGIAIGPGPHAYFGSRANGDVYRADLRTGEGSVISKGPGTPTLGLKTDGRGRLFAAGGTGGDARVIDLRTGAVLRSYRLATGTAFVNDVILMGNAAYFTDSANPVLYKLPLGRGGALPAEAVTIPLSGAIQYTTGNNANGIAPSPDRRSLLIVQSNTGKLFEADPATGVTTEVDLGGETLTNGDGLLLSGRTLYAVQNRLNTIAVIALSRDGSSGRIARRITDPRFDVPTTVAAFGDRLYLPNARFTTPPTPETTYDVVAVKRVSS</sequence>
<organism evidence="2 3">
    <name type="scientific">Nonomuraea coxensis DSM 45129</name>
    <dbReference type="NCBI Taxonomy" id="1122611"/>
    <lineage>
        <taxon>Bacteria</taxon>
        <taxon>Bacillati</taxon>
        <taxon>Actinomycetota</taxon>
        <taxon>Actinomycetes</taxon>
        <taxon>Streptosporangiales</taxon>
        <taxon>Streptosporangiaceae</taxon>
        <taxon>Nonomuraea</taxon>
    </lineage>
</organism>
<evidence type="ECO:0000313" key="2">
    <source>
        <dbReference type="EMBL" id="QYC43161.1"/>
    </source>
</evidence>
<feature type="chain" id="PRO_5045423872" description="Superoxide dismutase" evidence="1">
    <location>
        <begin position="31"/>
        <end position="331"/>
    </location>
</feature>
<evidence type="ECO:0000256" key="1">
    <source>
        <dbReference type="SAM" id="SignalP"/>
    </source>
</evidence>
<evidence type="ECO:0008006" key="4">
    <source>
        <dbReference type="Google" id="ProtNLM"/>
    </source>
</evidence>
<keyword evidence="1" id="KW-0732">Signal</keyword>
<dbReference type="Gene3D" id="2.130.10.10">
    <property type="entry name" value="YVTN repeat-like/Quinoprotein amine dehydrogenase"/>
    <property type="match status" value="2"/>
</dbReference>
<name>A0ABX8U627_9ACTN</name>
<evidence type="ECO:0000313" key="3">
    <source>
        <dbReference type="Proteomes" id="UP000824681"/>
    </source>
</evidence>
<proteinExistence type="predicted"/>
<dbReference type="Proteomes" id="UP000824681">
    <property type="component" value="Chromosome"/>
</dbReference>
<dbReference type="SUPFAM" id="SSF63829">
    <property type="entry name" value="Calcium-dependent phosphotriesterase"/>
    <property type="match status" value="1"/>
</dbReference>
<dbReference type="EMBL" id="CP068985">
    <property type="protein sequence ID" value="QYC43161.1"/>
    <property type="molecule type" value="Genomic_DNA"/>
</dbReference>
<dbReference type="RefSeq" id="WP_020547206.1">
    <property type="nucleotide sequence ID" value="NZ_CP068985.1"/>
</dbReference>
<reference evidence="2 3" key="1">
    <citation type="journal article" date="2021" name="ACS Chem. Biol.">
        <title>Genomic-Led Discovery of a Novel Glycopeptide Antibiotic by Nonomuraea coxensis DSM 45129.</title>
        <authorList>
            <person name="Yushchuk O."/>
            <person name="Vior N.M."/>
            <person name="Andreo-Vidal A."/>
            <person name="Berini F."/>
            <person name="Ruckert C."/>
            <person name="Busche T."/>
            <person name="Binda E."/>
            <person name="Kalinowski J."/>
            <person name="Truman A.W."/>
            <person name="Marinelli F."/>
        </authorList>
    </citation>
    <scope>NUCLEOTIDE SEQUENCE [LARGE SCALE GENOMIC DNA]</scope>
    <source>
        <strain evidence="2 3">DSM 45129</strain>
    </source>
</reference>